<dbReference type="Pfam" id="PF13921">
    <property type="entry name" value="Myb_DNA-bind_6"/>
    <property type="match status" value="1"/>
</dbReference>
<evidence type="ECO:0000256" key="1">
    <source>
        <dbReference type="ARBA" id="ARBA00023015"/>
    </source>
</evidence>
<feature type="transmembrane region" description="Helical" evidence="6">
    <location>
        <begin position="242"/>
        <end position="265"/>
    </location>
</feature>
<comment type="caution">
    <text evidence="9">The sequence shown here is derived from an EMBL/GenBank/DDBJ whole genome shotgun (WGS) entry which is preliminary data.</text>
</comment>
<feature type="domain" description="Myb-like" evidence="7">
    <location>
        <begin position="938"/>
        <end position="993"/>
    </location>
</feature>
<evidence type="ECO:0000259" key="8">
    <source>
        <dbReference type="PROSITE" id="PS51294"/>
    </source>
</evidence>
<feature type="domain" description="Myb-like" evidence="7">
    <location>
        <begin position="832"/>
        <end position="876"/>
    </location>
</feature>
<feature type="transmembrane region" description="Helical" evidence="6">
    <location>
        <begin position="133"/>
        <end position="156"/>
    </location>
</feature>
<dbReference type="GO" id="GO:0042795">
    <property type="term" value="P:snRNA transcription by RNA polymerase II"/>
    <property type="evidence" value="ECO:0007669"/>
    <property type="project" value="TreeGrafter"/>
</dbReference>
<organism evidence="9 10">
    <name type="scientific">Albugo candida</name>
    <dbReference type="NCBI Taxonomy" id="65357"/>
    <lineage>
        <taxon>Eukaryota</taxon>
        <taxon>Sar</taxon>
        <taxon>Stramenopiles</taxon>
        <taxon>Oomycota</taxon>
        <taxon>Peronosporomycetes</taxon>
        <taxon>Albuginales</taxon>
        <taxon>Albuginaceae</taxon>
        <taxon>Albugo</taxon>
    </lineage>
</organism>
<accession>A0A024FYM3</accession>
<dbReference type="AlphaFoldDB" id="A0A024FYM3"/>
<dbReference type="SMART" id="SM00717">
    <property type="entry name" value="SANT"/>
    <property type="match status" value="5"/>
</dbReference>
<proteinExistence type="predicted"/>
<dbReference type="InterPro" id="IPR001005">
    <property type="entry name" value="SANT/Myb"/>
</dbReference>
<dbReference type="EMBL" id="CAIX01000002">
    <property type="protein sequence ID" value="CCI39512.1"/>
    <property type="molecule type" value="Genomic_DNA"/>
</dbReference>
<feature type="domain" description="HTH myb-type" evidence="8">
    <location>
        <begin position="834"/>
        <end position="880"/>
    </location>
</feature>
<dbReference type="InterPro" id="IPR017930">
    <property type="entry name" value="Myb_dom"/>
</dbReference>
<evidence type="ECO:0000256" key="4">
    <source>
        <dbReference type="ARBA" id="ARBA00023242"/>
    </source>
</evidence>
<evidence type="ECO:0000256" key="6">
    <source>
        <dbReference type="SAM" id="Phobius"/>
    </source>
</evidence>
<dbReference type="SUPFAM" id="SSF103473">
    <property type="entry name" value="MFS general substrate transporter"/>
    <property type="match status" value="1"/>
</dbReference>
<feature type="region of interest" description="Disordered" evidence="5">
    <location>
        <begin position="1020"/>
        <end position="1045"/>
    </location>
</feature>
<keyword evidence="4" id="KW-0539">Nucleus</keyword>
<keyword evidence="6" id="KW-0472">Membrane</keyword>
<dbReference type="OrthoDB" id="2143914at2759"/>
<feature type="transmembrane region" description="Helical" evidence="6">
    <location>
        <begin position="406"/>
        <end position="425"/>
    </location>
</feature>
<feature type="compositionally biased region" description="Polar residues" evidence="5">
    <location>
        <begin position="1025"/>
        <end position="1037"/>
    </location>
</feature>
<dbReference type="InterPro" id="IPR004896">
    <property type="entry name" value="PucC-rel"/>
</dbReference>
<dbReference type="GO" id="GO:0000978">
    <property type="term" value="F:RNA polymerase II cis-regulatory region sequence-specific DNA binding"/>
    <property type="evidence" value="ECO:0007669"/>
    <property type="project" value="TreeGrafter"/>
</dbReference>
<dbReference type="PANTHER" id="PTHR46621">
    <property type="entry name" value="SNRNA-ACTIVATING PROTEIN COMPLEX SUBUNIT 4"/>
    <property type="match status" value="1"/>
</dbReference>
<evidence type="ECO:0000256" key="3">
    <source>
        <dbReference type="ARBA" id="ARBA00023163"/>
    </source>
</evidence>
<dbReference type="Pfam" id="PF00249">
    <property type="entry name" value="Myb_DNA-binding"/>
    <property type="match status" value="2"/>
</dbReference>
<reference evidence="9 10" key="1">
    <citation type="submission" date="2012-05" db="EMBL/GenBank/DDBJ databases">
        <title>Recombination and specialization in a pathogen metapopulation.</title>
        <authorList>
            <person name="Gardiner A."/>
            <person name="Kemen E."/>
            <person name="Schultz-Larsen T."/>
            <person name="MacLean D."/>
            <person name="Van Oosterhout C."/>
            <person name="Jones J.D.G."/>
        </authorList>
    </citation>
    <scope>NUCLEOTIDE SEQUENCE [LARGE SCALE GENOMIC DNA]</scope>
    <source>
        <strain evidence="9 10">Ac Nc2</strain>
    </source>
</reference>
<evidence type="ECO:0000256" key="2">
    <source>
        <dbReference type="ARBA" id="ARBA00023125"/>
    </source>
</evidence>
<dbReference type="InterPro" id="IPR036259">
    <property type="entry name" value="MFS_trans_sf"/>
</dbReference>
<feature type="transmembrane region" description="Helical" evidence="6">
    <location>
        <begin position="510"/>
        <end position="533"/>
    </location>
</feature>
<dbReference type="InParanoid" id="A0A024FYM3"/>
<dbReference type="STRING" id="65357.A0A024FYM3"/>
<feature type="transmembrane region" description="Helical" evidence="6">
    <location>
        <begin position="375"/>
        <end position="394"/>
    </location>
</feature>
<sequence>MSTFVSHSHSTKSSVSFDEIECMPIDIPRWSYFVSLEKTCHHAHSETNSSRASEYGVVHPVFDFPICYIPPRGTENESRDQTLHQHNTFDFLSLQWFGFLISIACNGFFAGFLDQAFFPLLAAYLGYSRKQFVAVYHLAQLCGTLTLFFGIISDFFPICGLHRKPYIVGGWIFSYFLVIALLVVVVMDDSARHQLANFRTFGNGIVYVLLSVGISWSTSVVSVTSLASVLEASNNKTLQGRAMAIIEFLAMKTLCRAFGIAFSTFVLNYNGNLLNIMSSASLKTVLIIMGVNTLVPIPAVLFGMPEEKCIAQKPMWMKSGSFKAHFRSMWTILQEQYTYHLLLITCCVILLNDFTFNVAKDAVIYWAGITPKMQILNLVIRYLWMTVTTIYYRFYLLNTSWKDLGVMSTSFFIATSLIASLPVVYNSIRNHIYFTCIISLQGIPQAFMDIIFYLPLVEITPHGLEASLVGIIEGYQVLTRLAIETFSFKIGESQSYTRAELINDAPHTHIALMLLLLGNALINAFAIAPMQYLSPKQVPITSDYSSLPRNARNIRAAGIVLLYLVLFITQKASPEVSLEAIERALQANKAYITHLNTLQKNITSQQAKTVKEISRIERVLALQRAQKAVEEFNSSVAFTPTRIIAQKSLYSIRPHASFFSDKTSKRVRNGDSLSRKRLKLHGDWEPEPNADTLLLRQHYHRGFRAVHARVFSKKEQACITSFVTRFLQNDIKRIRNRQEWKEITLLYPKLLAGRSSFACQLRYMLHDAPGLRLCPWTKQEDQALKRLASGEEDPSLRNQWEKIASRLPIPGRPPVHCLIRYQTKLCASNLNSQFTPEEDQILRDGIAAFGERWNQIADLMDGRVAEQLRHRWHQTLSPHVRQGKFTIVEDRRLLLAMYAYHDPSAPFQKTQVNWHEISHHVPGRGPPQLRDRFLNSLTPDITFRSWSKEEDAKLIQLVEENKDIDAGGLWSRIASQLGRRTDNQVARRWKYLAPLEHNRHKELKKCKQILPAIFRRAIARKGKSNPKTQQQKRSSYTACDAEEEA</sequence>
<dbReference type="CDD" id="cd00167">
    <property type="entry name" value="SANT"/>
    <property type="match status" value="3"/>
</dbReference>
<dbReference type="InterPro" id="IPR009057">
    <property type="entry name" value="Homeodomain-like_sf"/>
</dbReference>
<dbReference type="PROSITE" id="PS51294">
    <property type="entry name" value="HTH_MYB"/>
    <property type="match status" value="2"/>
</dbReference>
<feature type="transmembrane region" description="Helical" evidence="6">
    <location>
        <begin position="207"/>
        <end position="230"/>
    </location>
</feature>
<dbReference type="SUPFAM" id="SSF46689">
    <property type="entry name" value="Homeodomain-like"/>
    <property type="match status" value="3"/>
</dbReference>
<evidence type="ECO:0000313" key="10">
    <source>
        <dbReference type="Proteomes" id="UP000053237"/>
    </source>
</evidence>
<protein>
    <recommendedName>
        <fullName evidence="11">Myb-like domain-containing protein</fullName>
    </recommendedName>
</protein>
<dbReference type="Proteomes" id="UP000053237">
    <property type="component" value="Unassembled WGS sequence"/>
</dbReference>
<dbReference type="PROSITE" id="PS50090">
    <property type="entry name" value="MYB_LIKE"/>
    <property type="match status" value="4"/>
</dbReference>
<feature type="transmembrane region" description="Helical" evidence="6">
    <location>
        <begin position="168"/>
        <end position="187"/>
    </location>
</feature>
<keyword evidence="2" id="KW-0238">DNA-binding</keyword>
<dbReference type="Gene3D" id="1.10.10.60">
    <property type="entry name" value="Homeodomain-like"/>
    <property type="match status" value="4"/>
</dbReference>
<feature type="domain" description="Myb-like" evidence="7">
    <location>
        <begin position="768"/>
        <end position="825"/>
    </location>
</feature>
<dbReference type="GO" id="GO:0019185">
    <property type="term" value="C:snRNA-activating protein complex"/>
    <property type="evidence" value="ECO:0007669"/>
    <property type="project" value="TreeGrafter"/>
</dbReference>
<feature type="transmembrane region" description="Helical" evidence="6">
    <location>
        <begin position="91"/>
        <end position="113"/>
    </location>
</feature>
<evidence type="ECO:0000256" key="5">
    <source>
        <dbReference type="SAM" id="MobiDB-lite"/>
    </source>
</evidence>
<evidence type="ECO:0008006" key="11">
    <source>
        <dbReference type="Google" id="ProtNLM"/>
    </source>
</evidence>
<feature type="domain" description="HTH myb-type" evidence="8">
    <location>
        <begin position="938"/>
        <end position="996"/>
    </location>
</feature>
<dbReference type="InterPro" id="IPR051575">
    <property type="entry name" value="Myb-like_DNA-bd"/>
</dbReference>
<dbReference type="GO" id="GO:0001006">
    <property type="term" value="F:RNA polymerase III type 3 promoter sequence-specific DNA binding"/>
    <property type="evidence" value="ECO:0007669"/>
    <property type="project" value="TreeGrafter"/>
</dbReference>
<dbReference type="GO" id="GO:0042796">
    <property type="term" value="P:snRNA transcription by RNA polymerase III"/>
    <property type="evidence" value="ECO:0007669"/>
    <property type="project" value="TreeGrafter"/>
</dbReference>
<dbReference type="PANTHER" id="PTHR46621:SF1">
    <property type="entry name" value="SNRNA-ACTIVATING PROTEIN COMPLEX SUBUNIT 4"/>
    <property type="match status" value="1"/>
</dbReference>
<evidence type="ECO:0000259" key="7">
    <source>
        <dbReference type="PROSITE" id="PS50090"/>
    </source>
</evidence>
<evidence type="ECO:0000313" key="9">
    <source>
        <dbReference type="EMBL" id="CCI39512.1"/>
    </source>
</evidence>
<gene>
    <name evidence="9" type="ORF">BN9_002950</name>
</gene>
<name>A0A024FYM3_9STRA</name>
<keyword evidence="10" id="KW-1185">Reference proteome</keyword>
<keyword evidence="6" id="KW-0812">Transmembrane</keyword>
<keyword evidence="1" id="KW-0805">Transcription regulation</keyword>
<feature type="domain" description="Myb-like" evidence="7">
    <location>
        <begin position="877"/>
        <end position="937"/>
    </location>
</feature>
<keyword evidence="6" id="KW-1133">Transmembrane helix</keyword>
<dbReference type="Pfam" id="PF03209">
    <property type="entry name" value="PUCC"/>
    <property type="match status" value="1"/>
</dbReference>
<keyword evidence="3" id="KW-0804">Transcription</keyword>